<dbReference type="NCBIfam" id="TIGR01934">
    <property type="entry name" value="MenG_MenH_UbiE"/>
    <property type="match status" value="1"/>
</dbReference>
<dbReference type="SUPFAM" id="SSF53335">
    <property type="entry name" value="S-adenosyl-L-methionine-dependent methyltransferases"/>
    <property type="match status" value="1"/>
</dbReference>
<feature type="binding site" evidence="4">
    <location>
        <position position="107"/>
    </location>
    <ligand>
        <name>S-adenosyl-L-methionine</name>
        <dbReference type="ChEBI" id="CHEBI:59789"/>
    </ligand>
</feature>
<dbReference type="InterPro" id="IPR029063">
    <property type="entry name" value="SAM-dependent_MTases_sf"/>
</dbReference>
<comment type="pathway">
    <text evidence="4">Quinol/quinone metabolism; menaquinone biosynthesis; menaquinol from 1,4-dihydroxy-2-naphthoate: step 2/2.</text>
</comment>
<feature type="binding site" evidence="4">
    <location>
        <begin position="132"/>
        <end position="133"/>
    </location>
    <ligand>
        <name>S-adenosyl-L-methionine</name>
        <dbReference type="ChEBI" id="CHEBI:59789"/>
    </ligand>
</feature>
<evidence type="ECO:0000256" key="4">
    <source>
        <dbReference type="HAMAP-Rule" id="MF_01813"/>
    </source>
</evidence>
<protein>
    <recommendedName>
        <fullName evidence="4">Demethylmenaquinone methyltransferase</fullName>
        <ecNumber evidence="4">2.1.1.163</ecNumber>
    </recommendedName>
</protein>
<dbReference type="PROSITE" id="PS51608">
    <property type="entry name" value="SAM_MT_UBIE"/>
    <property type="match status" value="1"/>
</dbReference>
<dbReference type="PANTHER" id="PTHR43591:SF24">
    <property type="entry name" value="2-METHOXY-6-POLYPRENYL-1,4-BENZOQUINOL METHYLASE, MITOCHONDRIAL"/>
    <property type="match status" value="1"/>
</dbReference>
<dbReference type="Pfam" id="PF01209">
    <property type="entry name" value="Ubie_methyltran"/>
    <property type="match status" value="1"/>
</dbReference>
<feature type="binding site" evidence="4">
    <location>
        <position position="149"/>
    </location>
    <ligand>
        <name>S-adenosyl-L-methionine</name>
        <dbReference type="ChEBI" id="CHEBI:59789"/>
    </ligand>
</feature>
<dbReference type="GO" id="GO:0009234">
    <property type="term" value="P:menaquinone biosynthetic process"/>
    <property type="evidence" value="ECO:0007669"/>
    <property type="project" value="UniProtKB-UniRule"/>
</dbReference>
<dbReference type="EC" id="2.1.1.163" evidence="4"/>
<feature type="binding site" evidence="4">
    <location>
        <position position="89"/>
    </location>
    <ligand>
        <name>S-adenosyl-L-methionine</name>
        <dbReference type="ChEBI" id="CHEBI:59789"/>
    </ligand>
</feature>
<dbReference type="EMBL" id="VFPS01000002">
    <property type="protein sequence ID" value="TQM98917.1"/>
    <property type="molecule type" value="Genomic_DNA"/>
</dbReference>
<gene>
    <name evidence="4" type="primary">menG</name>
    <name evidence="6" type="ORF">FHX68_1637</name>
</gene>
<comment type="caution">
    <text evidence="6">The sequence shown here is derived from an EMBL/GenBank/DDBJ whole genome shotgun (WGS) entry which is preliminary data.</text>
</comment>
<feature type="compositionally biased region" description="Basic and acidic residues" evidence="5">
    <location>
        <begin position="29"/>
        <end position="38"/>
    </location>
</feature>
<dbReference type="NCBIfam" id="NF001244">
    <property type="entry name" value="PRK00216.1-5"/>
    <property type="match status" value="1"/>
</dbReference>
<dbReference type="HAMAP" id="MF_01813">
    <property type="entry name" value="MenG_UbiE_methyltr"/>
    <property type="match status" value="1"/>
</dbReference>
<dbReference type="AlphaFoldDB" id="A0A4Y3UP71"/>
<comment type="function">
    <text evidence="4">Methyltransferase required for the conversion of demethylmenaquinol (DMKH2) to menaquinol (MKH2).</text>
</comment>
<dbReference type="CDD" id="cd02440">
    <property type="entry name" value="AdoMet_MTases"/>
    <property type="match status" value="1"/>
</dbReference>
<keyword evidence="2 4" id="KW-0808">Transferase</keyword>
<evidence type="ECO:0000256" key="2">
    <source>
        <dbReference type="ARBA" id="ARBA00022679"/>
    </source>
</evidence>
<dbReference type="GO" id="GO:0032259">
    <property type="term" value="P:methylation"/>
    <property type="evidence" value="ECO:0007669"/>
    <property type="project" value="UniProtKB-KW"/>
</dbReference>
<evidence type="ECO:0000313" key="6">
    <source>
        <dbReference type="EMBL" id="TQM98917.1"/>
    </source>
</evidence>
<name>A0A4Y3UP71_9MICO</name>
<evidence type="ECO:0000256" key="3">
    <source>
        <dbReference type="ARBA" id="ARBA00022691"/>
    </source>
</evidence>
<feature type="compositionally biased region" description="Basic and acidic residues" evidence="5">
    <location>
        <begin position="1"/>
        <end position="14"/>
    </location>
</feature>
<dbReference type="NCBIfam" id="NF001241">
    <property type="entry name" value="PRK00216.1-2"/>
    <property type="match status" value="1"/>
</dbReference>
<dbReference type="UniPathway" id="UPA00079">
    <property type="reaction ID" value="UER00169"/>
</dbReference>
<keyword evidence="1 4" id="KW-0489">Methyltransferase</keyword>
<sequence length="262" mass="27973">MTEPRPEHPADTPHPDAAPAAHDAAPAAHRADLGKDPSRVSGMFDEVASGYDRTNTVLSLGQDKLWRVATTRAVAPRPGQRILDLAAGTGASSVALARSGAEVVAGDFSPGMIAEGRRRHGHVPNVTFVEADAMALPFGDGEFDAVTISFGLRNVADPHAALAEMLRVTAPGGRIVICEFSHPQNAAFAGLYGFYNDRVLPLVAKAVSSNADAYDYLNESIRDWPDQKTLSGWMREAGWTEVAHRDLTFGIVALHRGVKPFA</sequence>
<feature type="compositionally biased region" description="Low complexity" evidence="5">
    <location>
        <begin position="15"/>
        <end position="28"/>
    </location>
</feature>
<dbReference type="Proteomes" id="UP000319804">
    <property type="component" value="Unassembled WGS sequence"/>
</dbReference>
<dbReference type="Gene3D" id="3.40.50.150">
    <property type="entry name" value="Vaccinia Virus protein VP39"/>
    <property type="match status" value="1"/>
</dbReference>
<dbReference type="GO" id="GO:0043770">
    <property type="term" value="F:demethylmenaquinone methyltransferase activity"/>
    <property type="evidence" value="ECO:0007669"/>
    <property type="project" value="UniProtKB-UniRule"/>
</dbReference>
<dbReference type="PANTHER" id="PTHR43591">
    <property type="entry name" value="METHYLTRANSFERASE"/>
    <property type="match status" value="1"/>
</dbReference>
<keyword evidence="4" id="KW-0474">Menaquinone biosynthesis</keyword>
<dbReference type="InterPro" id="IPR023576">
    <property type="entry name" value="UbiE/COQ5_MeTrFase_CS"/>
</dbReference>
<dbReference type="PROSITE" id="PS01183">
    <property type="entry name" value="UBIE_1"/>
    <property type="match status" value="1"/>
</dbReference>
<dbReference type="InterPro" id="IPR004033">
    <property type="entry name" value="UbiE/COQ5_MeTrFase"/>
</dbReference>
<keyword evidence="3 4" id="KW-0949">S-adenosyl-L-methionine</keyword>
<evidence type="ECO:0000256" key="1">
    <source>
        <dbReference type="ARBA" id="ARBA00022603"/>
    </source>
</evidence>
<accession>A0A4Y3UP71</accession>
<proteinExistence type="inferred from homology"/>
<feature type="region of interest" description="Disordered" evidence="5">
    <location>
        <begin position="1"/>
        <end position="39"/>
    </location>
</feature>
<keyword evidence="7" id="KW-1185">Reference proteome</keyword>
<comment type="catalytic activity">
    <reaction evidence="4">
        <text>a 2-demethylmenaquinol + S-adenosyl-L-methionine = a menaquinol + S-adenosyl-L-homocysteine + H(+)</text>
        <dbReference type="Rhea" id="RHEA:42640"/>
        <dbReference type="Rhea" id="RHEA-COMP:9539"/>
        <dbReference type="Rhea" id="RHEA-COMP:9563"/>
        <dbReference type="ChEBI" id="CHEBI:15378"/>
        <dbReference type="ChEBI" id="CHEBI:18151"/>
        <dbReference type="ChEBI" id="CHEBI:55437"/>
        <dbReference type="ChEBI" id="CHEBI:57856"/>
        <dbReference type="ChEBI" id="CHEBI:59789"/>
        <dbReference type="EC" id="2.1.1.163"/>
    </reaction>
</comment>
<evidence type="ECO:0000256" key="5">
    <source>
        <dbReference type="SAM" id="MobiDB-lite"/>
    </source>
</evidence>
<organism evidence="6 7">
    <name type="scientific">Microbacterium lacticum</name>
    <dbReference type="NCBI Taxonomy" id="33885"/>
    <lineage>
        <taxon>Bacteria</taxon>
        <taxon>Bacillati</taxon>
        <taxon>Actinomycetota</taxon>
        <taxon>Actinomycetes</taxon>
        <taxon>Micrococcales</taxon>
        <taxon>Microbacteriaceae</taxon>
        <taxon>Microbacterium</taxon>
    </lineage>
</organism>
<comment type="similarity">
    <text evidence="4">Belongs to the class I-like SAM-binding methyltransferase superfamily. MenG/UbiE family.</text>
</comment>
<reference evidence="6 7" key="1">
    <citation type="submission" date="2019-06" db="EMBL/GenBank/DDBJ databases">
        <title>Sequencing the genomes of 1000 actinobacteria strains.</title>
        <authorList>
            <person name="Klenk H.-P."/>
        </authorList>
    </citation>
    <scope>NUCLEOTIDE SEQUENCE [LARGE SCALE GENOMIC DNA]</scope>
    <source>
        <strain evidence="6 7">DSM 20427</strain>
    </source>
</reference>
<evidence type="ECO:0000313" key="7">
    <source>
        <dbReference type="Proteomes" id="UP000319804"/>
    </source>
</evidence>